<name>A0ABW9KDV2_9FIRM</name>
<reference evidence="1 2" key="1">
    <citation type="journal article" date="2024" name="Anaerobe">
        <title>The identification of Finegoldia dalianensis sp. nov., isolated from the pus of a patient with skin abscess and genomic analysis of the strains belonging to Finegoldia genus.</title>
        <authorList>
            <person name="Li Y."/>
            <person name="Wang Y."/>
            <person name="Xiao D."/>
            <person name="Wang J."/>
            <person name="Jin D."/>
        </authorList>
    </citation>
    <scope>NUCLEOTIDE SEQUENCE [LARGE SCALE GENOMIC DNA]</scope>
    <source>
        <strain evidence="1 2">LY240594</strain>
    </source>
</reference>
<evidence type="ECO:0000313" key="2">
    <source>
        <dbReference type="Proteomes" id="UP001634413"/>
    </source>
</evidence>
<keyword evidence="2" id="KW-1185">Reference proteome</keyword>
<comment type="caution">
    <text evidence="1">The sequence shown here is derived from an EMBL/GenBank/DDBJ whole genome shotgun (WGS) entry which is preliminary data.</text>
</comment>
<dbReference type="EMBL" id="JBDLBQ010000007">
    <property type="protein sequence ID" value="MFN2102876.1"/>
    <property type="molecule type" value="Genomic_DNA"/>
</dbReference>
<protein>
    <submittedName>
        <fullName evidence="1">Uncharacterized protein</fullName>
    </submittedName>
</protein>
<proteinExistence type="predicted"/>
<gene>
    <name evidence="1" type="ORF">ABDJ34_08175</name>
</gene>
<organism evidence="1 2">
    <name type="scientific">Finegoldia dalianensis</name>
    <dbReference type="NCBI Taxonomy" id="3145239"/>
    <lineage>
        <taxon>Bacteria</taxon>
        <taxon>Bacillati</taxon>
        <taxon>Bacillota</taxon>
        <taxon>Tissierellia</taxon>
        <taxon>Tissierellales</taxon>
        <taxon>Peptoniphilaceae</taxon>
        <taxon>Finegoldia</taxon>
    </lineage>
</organism>
<dbReference type="Proteomes" id="UP001634413">
    <property type="component" value="Unassembled WGS sequence"/>
</dbReference>
<evidence type="ECO:0000313" key="1">
    <source>
        <dbReference type="EMBL" id="MFN2102876.1"/>
    </source>
</evidence>
<accession>A0ABW9KDV2</accession>
<dbReference type="RefSeq" id="WP_412702018.1">
    <property type="nucleotide sequence ID" value="NZ_JBDLBQ010000007.1"/>
</dbReference>
<sequence length="119" mass="14223">MKRTKWKNVNSGVVITSLDYRTLLEKEVLKAYEEYLHNFDWDYAKVLEEAPQTIIEFSEKFIECDRDFYPVDVNGNILDSEIDEIDYCAFNLFCEKKYIRCVNKFNQILISHGYDTQQL</sequence>